<evidence type="ECO:0000256" key="1">
    <source>
        <dbReference type="SAM" id="MobiDB-lite"/>
    </source>
</evidence>
<evidence type="ECO:0000259" key="2">
    <source>
        <dbReference type="PROSITE" id="PS50801"/>
    </source>
</evidence>
<dbReference type="Pfam" id="PF13466">
    <property type="entry name" value="STAS_2"/>
    <property type="match status" value="1"/>
</dbReference>
<reference evidence="3 4" key="1">
    <citation type="submission" date="2020-08" db="EMBL/GenBank/DDBJ databases">
        <title>A novel species.</title>
        <authorList>
            <person name="Gao J."/>
        </authorList>
    </citation>
    <scope>NUCLEOTIDE SEQUENCE [LARGE SCALE GENOMIC DNA]</scope>
    <source>
        <strain evidence="3 4">CRPJ-33</strain>
    </source>
</reference>
<sequence>MRIAGGLSPADAPRLCEELDGRLRDRPPGDGPRGDPLARGEPGPPPVTVDVAGLTRIDLAVVEALARLQLTARRRGTRIELSGAAQELILLLRLVGLHGPAGIGETAPAGPAP</sequence>
<dbReference type="KEGG" id="sgj:IAG43_19720"/>
<dbReference type="Gene3D" id="3.30.750.24">
    <property type="entry name" value="STAS domain"/>
    <property type="match status" value="1"/>
</dbReference>
<gene>
    <name evidence="3" type="ORF">IAG43_19720</name>
</gene>
<dbReference type="InterPro" id="IPR036513">
    <property type="entry name" value="STAS_dom_sf"/>
</dbReference>
<evidence type="ECO:0000313" key="4">
    <source>
        <dbReference type="Proteomes" id="UP000516230"/>
    </source>
</evidence>
<organism evidence="3 4">
    <name type="scientific">Streptomyces genisteinicus</name>
    <dbReference type="NCBI Taxonomy" id="2768068"/>
    <lineage>
        <taxon>Bacteria</taxon>
        <taxon>Bacillati</taxon>
        <taxon>Actinomycetota</taxon>
        <taxon>Actinomycetes</taxon>
        <taxon>Kitasatosporales</taxon>
        <taxon>Streptomycetaceae</taxon>
        <taxon>Streptomyces</taxon>
    </lineage>
</organism>
<dbReference type="InterPro" id="IPR058548">
    <property type="entry name" value="MlaB-like_STAS"/>
</dbReference>
<accession>A0A7H0I3Y3</accession>
<name>A0A7H0I3Y3_9ACTN</name>
<dbReference type="InterPro" id="IPR002645">
    <property type="entry name" value="STAS_dom"/>
</dbReference>
<dbReference type="AlphaFoldDB" id="A0A7H0I3Y3"/>
<dbReference type="PROSITE" id="PS50801">
    <property type="entry name" value="STAS"/>
    <property type="match status" value="1"/>
</dbReference>
<dbReference type="Proteomes" id="UP000516230">
    <property type="component" value="Chromosome"/>
</dbReference>
<dbReference type="SUPFAM" id="SSF52091">
    <property type="entry name" value="SpoIIaa-like"/>
    <property type="match status" value="1"/>
</dbReference>
<evidence type="ECO:0000313" key="3">
    <source>
        <dbReference type="EMBL" id="QNP67499.1"/>
    </source>
</evidence>
<protein>
    <submittedName>
        <fullName evidence="3">STAS domain-containing protein</fullName>
    </submittedName>
</protein>
<dbReference type="EMBL" id="CP060825">
    <property type="protein sequence ID" value="QNP67499.1"/>
    <property type="molecule type" value="Genomic_DNA"/>
</dbReference>
<feature type="domain" description="STAS" evidence="2">
    <location>
        <begin position="1"/>
        <end position="97"/>
    </location>
</feature>
<feature type="region of interest" description="Disordered" evidence="1">
    <location>
        <begin position="1"/>
        <end position="48"/>
    </location>
</feature>
<keyword evidence="4" id="KW-1185">Reference proteome</keyword>
<feature type="compositionally biased region" description="Basic and acidic residues" evidence="1">
    <location>
        <begin position="14"/>
        <end position="38"/>
    </location>
</feature>
<proteinExistence type="predicted"/>